<gene>
    <name evidence="2" type="ORF">Tci_849185</name>
</gene>
<dbReference type="AlphaFoldDB" id="A0A699QUU2"/>
<accession>A0A699QUU2</accession>
<proteinExistence type="predicted"/>
<evidence type="ECO:0000313" key="2">
    <source>
        <dbReference type="EMBL" id="GFC77215.1"/>
    </source>
</evidence>
<reference evidence="2" key="1">
    <citation type="journal article" date="2019" name="Sci. Rep.">
        <title>Draft genome of Tanacetum cinerariifolium, the natural source of mosquito coil.</title>
        <authorList>
            <person name="Yamashiro T."/>
            <person name="Shiraishi A."/>
            <person name="Satake H."/>
            <person name="Nakayama K."/>
        </authorList>
    </citation>
    <scope>NUCLEOTIDE SEQUENCE</scope>
</reference>
<sequence length="178" mass="19249">FRAISFKVSLSSALIATVSLLIIVVAVAVVVVGVVVIVAVVVVGGICRSASTVPGQMANPFAIIVPRPGQCSASYSAVAGTDYFQKYPQTFVCSQQHHGSSCPLVQWQIQLPPTLFLAWLPSRFHESCRVIHRCTSQPCQTLQETFGYTSVPIPKNGNCNLSHLCPWFLVPTTQFRAS</sequence>
<comment type="caution">
    <text evidence="2">The sequence shown here is derived from an EMBL/GenBank/DDBJ whole genome shotgun (WGS) entry which is preliminary data.</text>
</comment>
<keyword evidence="1" id="KW-0472">Membrane</keyword>
<organism evidence="2">
    <name type="scientific">Tanacetum cinerariifolium</name>
    <name type="common">Dalmatian daisy</name>
    <name type="synonym">Chrysanthemum cinerariifolium</name>
    <dbReference type="NCBI Taxonomy" id="118510"/>
    <lineage>
        <taxon>Eukaryota</taxon>
        <taxon>Viridiplantae</taxon>
        <taxon>Streptophyta</taxon>
        <taxon>Embryophyta</taxon>
        <taxon>Tracheophyta</taxon>
        <taxon>Spermatophyta</taxon>
        <taxon>Magnoliopsida</taxon>
        <taxon>eudicotyledons</taxon>
        <taxon>Gunneridae</taxon>
        <taxon>Pentapetalae</taxon>
        <taxon>asterids</taxon>
        <taxon>campanulids</taxon>
        <taxon>Asterales</taxon>
        <taxon>Asteraceae</taxon>
        <taxon>Asteroideae</taxon>
        <taxon>Anthemideae</taxon>
        <taxon>Anthemidinae</taxon>
        <taxon>Tanacetum</taxon>
    </lineage>
</organism>
<feature type="transmembrane region" description="Helical" evidence="1">
    <location>
        <begin position="12"/>
        <end position="43"/>
    </location>
</feature>
<name>A0A699QUU2_TANCI</name>
<protein>
    <submittedName>
        <fullName evidence="2">Uncharacterized protein</fullName>
    </submittedName>
</protein>
<keyword evidence="1" id="KW-1133">Transmembrane helix</keyword>
<feature type="non-terminal residue" evidence="2">
    <location>
        <position position="1"/>
    </location>
</feature>
<keyword evidence="1" id="KW-0812">Transmembrane</keyword>
<evidence type="ECO:0000256" key="1">
    <source>
        <dbReference type="SAM" id="Phobius"/>
    </source>
</evidence>
<dbReference type="EMBL" id="BKCJ011060012">
    <property type="protein sequence ID" value="GFC77215.1"/>
    <property type="molecule type" value="Genomic_DNA"/>
</dbReference>